<comment type="caution">
    <text evidence="1">The sequence shown here is derived from an EMBL/GenBank/DDBJ whole genome shotgun (WGS) entry which is preliminary data.</text>
</comment>
<gene>
    <name evidence="1" type="ORF">BXT89_17400</name>
</gene>
<evidence type="ECO:0000313" key="2">
    <source>
        <dbReference type="Proteomes" id="UP000242847"/>
    </source>
</evidence>
<dbReference type="EMBL" id="MUBC01000062">
    <property type="protein sequence ID" value="ONM42556.1"/>
    <property type="molecule type" value="Genomic_DNA"/>
</dbReference>
<organism evidence="1 2">
    <name type="scientific">Halopseudomonas pachastrellae</name>
    <dbReference type="NCBI Taxonomy" id="254161"/>
    <lineage>
        <taxon>Bacteria</taxon>
        <taxon>Pseudomonadati</taxon>
        <taxon>Pseudomonadota</taxon>
        <taxon>Gammaproteobacteria</taxon>
        <taxon>Pseudomonadales</taxon>
        <taxon>Pseudomonadaceae</taxon>
        <taxon>Halopseudomonas</taxon>
    </lineage>
</organism>
<dbReference type="RefSeq" id="WP_083729164.1">
    <property type="nucleotide sequence ID" value="NZ_FOUD01000025.1"/>
</dbReference>
<dbReference type="AlphaFoldDB" id="A0A1S8DCM0"/>
<sequence>MDRLVKEELESLLRETHSIKRLGRRIINLAGFLGSDTAPDSISQQLTALSGLLIQQEAFDALLEPVLATARARGTSHLHNAELTSVLSSLEETRKALQPDSLINYSELMAWLVSAASERGILKIKRRDPTPDTANNRSA</sequence>
<keyword evidence="2" id="KW-1185">Reference proteome</keyword>
<reference evidence="1 2" key="1">
    <citation type="submission" date="2017-01" db="EMBL/GenBank/DDBJ databases">
        <title>Draft genome sequence of Pseudomonas pachastrellae type strain CCUG 46540T from a deep sea.</title>
        <authorList>
            <person name="Gomila M."/>
            <person name="Mulet M."/>
            <person name="Lalucat J."/>
            <person name="Garcia-Valdes E."/>
        </authorList>
    </citation>
    <scope>NUCLEOTIDE SEQUENCE [LARGE SCALE GENOMIC DNA]</scope>
    <source>
        <strain evidence="1 2">CCUG 46540</strain>
    </source>
</reference>
<dbReference type="OrthoDB" id="6905840at2"/>
<dbReference type="Proteomes" id="UP000242847">
    <property type="component" value="Unassembled WGS sequence"/>
</dbReference>
<evidence type="ECO:0000313" key="1">
    <source>
        <dbReference type="EMBL" id="ONM42556.1"/>
    </source>
</evidence>
<dbReference type="STRING" id="254161.SAMN05216256_12512"/>
<name>A0A1S8DCM0_9GAMM</name>
<accession>A0A1S8DCM0</accession>
<protein>
    <submittedName>
        <fullName evidence="1">Uncharacterized protein</fullName>
    </submittedName>
</protein>
<proteinExistence type="predicted"/>